<reference evidence="5" key="1">
    <citation type="journal article" date="2021" name="PeerJ">
        <title>Extensive microbial diversity within the chicken gut microbiome revealed by metagenomics and culture.</title>
        <authorList>
            <person name="Gilroy R."/>
            <person name="Ravi A."/>
            <person name="Getino M."/>
            <person name="Pursley I."/>
            <person name="Horton D.L."/>
            <person name="Alikhan N.F."/>
            <person name="Baker D."/>
            <person name="Gharbi K."/>
            <person name="Hall N."/>
            <person name="Watson M."/>
            <person name="Adriaenssens E.M."/>
            <person name="Foster-Nyarko E."/>
            <person name="Jarju S."/>
            <person name="Secka A."/>
            <person name="Antonio M."/>
            <person name="Oren A."/>
            <person name="Chaudhuri R.R."/>
            <person name="La Ragione R."/>
            <person name="Hildebrand F."/>
            <person name="Pallen M.J."/>
        </authorList>
    </citation>
    <scope>NUCLEOTIDE SEQUENCE</scope>
    <source>
        <strain evidence="5">5032</strain>
    </source>
</reference>
<dbReference type="CDD" id="cd07989">
    <property type="entry name" value="LPLAT_AGPAT-like"/>
    <property type="match status" value="1"/>
</dbReference>
<dbReference type="GO" id="GO:0003841">
    <property type="term" value="F:1-acylglycerol-3-phosphate O-acyltransferase activity"/>
    <property type="evidence" value="ECO:0007669"/>
    <property type="project" value="TreeGrafter"/>
</dbReference>
<evidence type="ECO:0000313" key="5">
    <source>
        <dbReference type="EMBL" id="HJA79185.1"/>
    </source>
</evidence>
<keyword evidence="3 5" id="KW-0012">Acyltransferase</keyword>
<dbReference type="SMART" id="SM00563">
    <property type="entry name" value="PlsC"/>
    <property type="match status" value="1"/>
</dbReference>
<dbReference type="PANTHER" id="PTHR10434:SF40">
    <property type="entry name" value="1-ACYL-SN-GLYCEROL-3-PHOSPHATE ACYLTRANSFERASE"/>
    <property type="match status" value="1"/>
</dbReference>
<name>A0A9D2KRS3_9BACT</name>
<dbReference type="SUPFAM" id="SSF69593">
    <property type="entry name" value="Glycerol-3-phosphate (1)-acyltransferase"/>
    <property type="match status" value="1"/>
</dbReference>
<evidence type="ECO:0000313" key="6">
    <source>
        <dbReference type="Proteomes" id="UP000823821"/>
    </source>
</evidence>
<dbReference type="Proteomes" id="UP000823821">
    <property type="component" value="Unassembled WGS sequence"/>
</dbReference>
<dbReference type="EMBL" id="DWZD01000040">
    <property type="protein sequence ID" value="HJA79185.1"/>
    <property type="molecule type" value="Genomic_DNA"/>
</dbReference>
<proteinExistence type="predicted"/>
<comment type="pathway">
    <text evidence="1">Lipid metabolism.</text>
</comment>
<reference evidence="5" key="2">
    <citation type="submission" date="2021-04" db="EMBL/GenBank/DDBJ databases">
        <authorList>
            <person name="Gilroy R."/>
        </authorList>
    </citation>
    <scope>NUCLEOTIDE SEQUENCE</scope>
    <source>
        <strain evidence="5">5032</strain>
    </source>
</reference>
<gene>
    <name evidence="5" type="ORF">H9784_06425</name>
</gene>
<dbReference type="InterPro" id="IPR002123">
    <property type="entry name" value="Plipid/glycerol_acylTrfase"/>
</dbReference>
<comment type="caution">
    <text evidence="5">The sequence shown here is derived from an EMBL/GenBank/DDBJ whole genome shotgun (WGS) entry which is preliminary data.</text>
</comment>
<feature type="domain" description="Phospholipid/glycerol acyltransferase" evidence="4">
    <location>
        <begin position="96"/>
        <end position="213"/>
    </location>
</feature>
<dbReference type="AlphaFoldDB" id="A0A9D2KRS3"/>
<protein>
    <submittedName>
        <fullName evidence="5">1-acyl-sn-glycerol-3-phosphate acyltransferase</fullName>
    </submittedName>
</protein>
<keyword evidence="2" id="KW-0808">Transferase</keyword>
<dbReference type="Pfam" id="PF01553">
    <property type="entry name" value="Acyltransferase"/>
    <property type="match status" value="1"/>
</dbReference>
<evidence type="ECO:0000256" key="2">
    <source>
        <dbReference type="ARBA" id="ARBA00022679"/>
    </source>
</evidence>
<evidence type="ECO:0000256" key="3">
    <source>
        <dbReference type="ARBA" id="ARBA00023315"/>
    </source>
</evidence>
<evidence type="ECO:0000256" key="1">
    <source>
        <dbReference type="ARBA" id="ARBA00005189"/>
    </source>
</evidence>
<dbReference type="PANTHER" id="PTHR10434">
    <property type="entry name" value="1-ACYL-SN-GLYCEROL-3-PHOSPHATE ACYLTRANSFERASE"/>
    <property type="match status" value="1"/>
</dbReference>
<accession>A0A9D2KRS3</accession>
<sequence length="275" mass="30571">MPFDNSFFCRKFLTGDSYRSPALPPAPPPAWWRSCAFYYRLFLGPVRWLCAKAARGECSDAAWVHASAWVGELMEGLGCPILIDGMDQFDRLEGPCLFVGNHMSTLETFLLPSIIRPHRPVTFVVKKSLTTMPFFGAVMRSRDPIVVERVNPRQDLTAVLEGGQRLLAKGVSVIVFPQSTRSRQFNEEHFNTIGIKLARKAGVPVVPVALKTDAWGKGRRVKELGPMRPGMPVRFAFGEALSVQGNGKAEHAAVCDFIRDRLARWEAEDGVNGEP</sequence>
<evidence type="ECO:0000259" key="4">
    <source>
        <dbReference type="SMART" id="SM00563"/>
    </source>
</evidence>
<organism evidence="5 6">
    <name type="scientific">Candidatus Desulfovibrio intestinavium</name>
    <dbReference type="NCBI Taxonomy" id="2838534"/>
    <lineage>
        <taxon>Bacteria</taxon>
        <taxon>Pseudomonadati</taxon>
        <taxon>Thermodesulfobacteriota</taxon>
        <taxon>Desulfovibrionia</taxon>
        <taxon>Desulfovibrionales</taxon>
        <taxon>Desulfovibrionaceae</taxon>
        <taxon>Desulfovibrio</taxon>
    </lineage>
</organism>
<dbReference type="GO" id="GO:0006654">
    <property type="term" value="P:phosphatidic acid biosynthetic process"/>
    <property type="evidence" value="ECO:0007669"/>
    <property type="project" value="TreeGrafter"/>
</dbReference>